<evidence type="ECO:0000313" key="9">
    <source>
        <dbReference type="Proteomes" id="UP000823630"/>
    </source>
</evidence>
<dbReference type="Proteomes" id="UP000823630">
    <property type="component" value="Unassembled WGS sequence"/>
</dbReference>
<dbReference type="GO" id="GO:0008176">
    <property type="term" value="F:tRNA (guanine(46)-N7)-methyltransferase activity"/>
    <property type="evidence" value="ECO:0007669"/>
    <property type="project" value="UniProtKB-UniRule"/>
</dbReference>
<dbReference type="Pfam" id="PF02390">
    <property type="entry name" value="Methyltransf_4"/>
    <property type="match status" value="1"/>
</dbReference>
<protein>
    <recommendedName>
        <fullName evidence="7">tRNA (guanine-N(7)-)-methyltransferase</fullName>
        <ecNumber evidence="7">2.1.1.33</ecNumber>
    </recommendedName>
    <alternativeName>
        <fullName evidence="7">tRNA (guanine(46)-N(7))-methyltransferase</fullName>
    </alternativeName>
    <alternativeName>
        <fullName evidence="7">tRNA(m7G46)-methyltransferase</fullName>
    </alternativeName>
</protein>
<dbReference type="InterPro" id="IPR003358">
    <property type="entry name" value="tRNA_(Gua-N-7)_MeTrfase_Trmb"/>
</dbReference>
<comment type="caution">
    <text evidence="7">Lacks conserved residue(s) required for the propagation of feature annotation.</text>
</comment>
<proteinExistence type="inferred from homology"/>
<dbReference type="EMBL" id="JADINC010000028">
    <property type="protein sequence ID" value="MBO8425220.1"/>
    <property type="molecule type" value="Genomic_DNA"/>
</dbReference>
<evidence type="ECO:0000256" key="3">
    <source>
        <dbReference type="ARBA" id="ARBA00022603"/>
    </source>
</evidence>
<comment type="function">
    <text evidence="2 7">Catalyzes the formation of N(7)-methylguanine at position 46 (m7G46) in tRNA.</text>
</comment>
<accession>A0A9D9DDP7</accession>
<dbReference type="InterPro" id="IPR029063">
    <property type="entry name" value="SAM-dependent_MTases_sf"/>
</dbReference>
<evidence type="ECO:0000313" key="8">
    <source>
        <dbReference type="EMBL" id="MBO8425220.1"/>
    </source>
</evidence>
<keyword evidence="4 7" id="KW-0808">Transferase</keyword>
<feature type="binding site" evidence="7">
    <location>
        <position position="161"/>
    </location>
    <ligand>
        <name>substrate</name>
    </ligand>
</feature>
<keyword evidence="3 7" id="KW-0489">Methyltransferase</keyword>
<sequence length="210" mass="24175">MEKQELRTFGRRHGKKLSARQTMLVETVLPTIFPENLPANTGKILEIGFGSGEHLREIARQNPDKTVIGAEPFMNGVASLLSAITDESGAVRDEYKNIRIYPDDVRDFLRTTDSKFDQIWILHPDPWPKARHEKRRLLNADFLITLVKYLTHGGEIIIGTDHWEYFDWIIENAKNARLHVSTPDIDAIHTRYQNKNMAGTNSPKYMIIHN</sequence>
<comment type="pathway">
    <text evidence="7">tRNA modification; N(7)-methylguanine-tRNA biosynthesis.</text>
</comment>
<feature type="binding site" evidence="7">
    <location>
        <position position="104"/>
    </location>
    <ligand>
        <name>S-adenosyl-L-methionine</name>
        <dbReference type="ChEBI" id="CHEBI:59789"/>
    </ligand>
</feature>
<reference evidence="8" key="1">
    <citation type="submission" date="2020-10" db="EMBL/GenBank/DDBJ databases">
        <authorList>
            <person name="Gilroy R."/>
        </authorList>
    </citation>
    <scope>NUCLEOTIDE SEQUENCE</scope>
    <source>
        <strain evidence="8">8207</strain>
    </source>
</reference>
<evidence type="ECO:0000256" key="5">
    <source>
        <dbReference type="ARBA" id="ARBA00022691"/>
    </source>
</evidence>
<name>A0A9D9DDP7_9PROT</name>
<evidence type="ECO:0000256" key="2">
    <source>
        <dbReference type="ARBA" id="ARBA00003015"/>
    </source>
</evidence>
<gene>
    <name evidence="7 8" type="primary">trmB</name>
    <name evidence="8" type="ORF">IAC69_01940</name>
</gene>
<comment type="similarity">
    <text evidence="7">Belongs to the class I-like SAM-binding methyltransferase superfamily. TrmB family.</text>
</comment>
<keyword evidence="6 7" id="KW-0819">tRNA processing</keyword>
<feature type="binding site" evidence="7">
    <location>
        <position position="125"/>
    </location>
    <ligand>
        <name>S-adenosyl-L-methionine</name>
        <dbReference type="ChEBI" id="CHEBI:59789"/>
    </ligand>
</feature>
<dbReference type="AlphaFoldDB" id="A0A9D9DDP7"/>
<dbReference type="PROSITE" id="PS51625">
    <property type="entry name" value="SAM_MT_TRMB"/>
    <property type="match status" value="1"/>
</dbReference>
<dbReference type="PANTHER" id="PTHR23417:SF14">
    <property type="entry name" value="PENTACOTRIPEPTIDE-REPEAT REGION OF PRORP DOMAIN-CONTAINING PROTEIN"/>
    <property type="match status" value="1"/>
</dbReference>
<dbReference type="PANTHER" id="PTHR23417">
    <property type="entry name" value="3-DEOXY-D-MANNO-OCTULOSONIC-ACID TRANSFERASE/TRNA GUANINE-N 7 - -METHYLTRANSFERASE"/>
    <property type="match status" value="1"/>
</dbReference>
<evidence type="ECO:0000256" key="6">
    <source>
        <dbReference type="ARBA" id="ARBA00022694"/>
    </source>
</evidence>
<feature type="binding site" evidence="7">
    <location>
        <position position="129"/>
    </location>
    <ligand>
        <name>substrate</name>
    </ligand>
</feature>
<keyword evidence="5 7" id="KW-0949">S-adenosyl-L-methionine</keyword>
<feature type="binding site" evidence="7">
    <location>
        <position position="46"/>
    </location>
    <ligand>
        <name>S-adenosyl-L-methionine</name>
        <dbReference type="ChEBI" id="CHEBI:59789"/>
    </ligand>
</feature>
<feature type="binding site" evidence="7">
    <location>
        <position position="71"/>
    </location>
    <ligand>
        <name>S-adenosyl-L-methionine</name>
        <dbReference type="ChEBI" id="CHEBI:59789"/>
    </ligand>
</feature>
<dbReference type="HAMAP" id="MF_01057">
    <property type="entry name" value="tRNA_methyltr_TrmB"/>
    <property type="match status" value="1"/>
</dbReference>
<evidence type="ECO:0000256" key="4">
    <source>
        <dbReference type="ARBA" id="ARBA00022679"/>
    </source>
</evidence>
<evidence type="ECO:0000256" key="7">
    <source>
        <dbReference type="HAMAP-Rule" id="MF_01057"/>
    </source>
</evidence>
<comment type="caution">
    <text evidence="8">The sequence shown here is derived from an EMBL/GenBank/DDBJ whole genome shotgun (WGS) entry which is preliminary data.</text>
</comment>
<dbReference type="Gene3D" id="3.40.50.150">
    <property type="entry name" value="Vaccinia Virus protein VP39"/>
    <property type="match status" value="1"/>
</dbReference>
<reference evidence="8" key="2">
    <citation type="journal article" date="2021" name="PeerJ">
        <title>Extensive microbial diversity within the chicken gut microbiome revealed by metagenomics and culture.</title>
        <authorList>
            <person name="Gilroy R."/>
            <person name="Ravi A."/>
            <person name="Getino M."/>
            <person name="Pursley I."/>
            <person name="Horton D.L."/>
            <person name="Alikhan N.F."/>
            <person name="Baker D."/>
            <person name="Gharbi K."/>
            <person name="Hall N."/>
            <person name="Watson M."/>
            <person name="Adriaenssens E.M."/>
            <person name="Foster-Nyarko E."/>
            <person name="Jarju S."/>
            <person name="Secka A."/>
            <person name="Antonio M."/>
            <person name="Oren A."/>
            <person name="Chaudhuri R.R."/>
            <person name="La Ragione R."/>
            <person name="Hildebrand F."/>
            <person name="Pallen M.J."/>
        </authorList>
    </citation>
    <scope>NUCLEOTIDE SEQUENCE</scope>
    <source>
        <strain evidence="8">8207</strain>
    </source>
</reference>
<organism evidence="8 9">
    <name type="scientific">Candidatus Enterousia avistercoris</name>
    <dbReference type="NCBI Taxonomy" id="2840788"/>
    <lineage>
        <taxon>Bacteria</taxon>
        <taxon>Pseudomonadati</taxon>
        <taxon>Pseudomonadota</taxon>
        <taxon>Alphaproteobacteria</taxon>
        <taxon>Candidatus Enterousia</taxon>
    </lineage>
</organism>
<evidence type="ECO:0000256" key="1">
    <source>
        <dbReference type="ARBA" id="ARBA00000142"/>
    </source>
</evidence>
<dbReference type="InterPro" id="IPR055361">
    <property type="entry name" value="tRNA_methyltr_TrmB_bact"/>
</dbReference>
<dbReference type="GO" id="GO:0043527">
    <property type="term" value="C:tRNA methyltransferase complex"/>
    <property type="evidence" value="ECO:0007669"/>
    <property type="project" value="TreeGrafter"/>
</dbReference>
<dbReference type="SUPFAM" id="SSF53335">
    <property type="entry name" value="S-adenosyl-L-methionine-dependent methyltransferases"/>
    <property type="match status" value="1"/>
</dbReference>
<comment type="catalytic activity">
    <reaction evidence="1 7">
        <text>guanosine(46) in tRNA + S-adenosyl-L-methionine = N(7)-methylguanosine(46) in tRNA + S-adenosyl-L-homocysteine</text>
        <dbReference type="Rhea" id="RHEA:42708"/>
        <dbReference type="Rhea" id="RHEA-COMP:10188"/>
        <dbReference type="Rhea" id="RHEA-COMP:10189"/>
        <dbReference type="ChEBI" id="CHEBI:57856"/>
        <dbReference type="ChEBI" id="CHEBI:59789"/>
        <dbReference type="ChEBI" id="CHEBI:74269"/>
        <dbReference type="ChEBI" id="CHEBI:74480"/>
        <dbReference type="EC" id="2.1.1.33"/>
    </reaction>
</comment>
<feature type="region of interest" description="Interaction with RNA" evidence="7">
    <location>
        <begin position="131"/>
        <end position="136"/>
    </location>
</feature>
<dbReference type="EC" id="2.1.1.33" evidence="7"/>
<dbReference type="CDD" id="cd02440">
    <property type="entry name" value="AdoMet_MTases"/>
    <property type="match status" value="1"/>
</dbReference>